<dbReference type="AlphaFoldDB" id="A0A6J4IHR6"/>
<dbReference type="EMBL" id="CADCTC010000132">
    <property type="protein sequence ID" value="CAA9253138.1"/>
    <property type="molecule type" value="Genomic_DNA"/>
</dbReference>
<name>A0A6J4IHR6_9CHLR</name>
<accession>A0A6J4IHR6</accession>
<sequence length="262" mass="28895">MIAAPYPHTLLARYAPVALADLESVALLDRTDTKYLLTVAQLSAALEAVAGDYRVLEVGGARLHHYRTLYFDTPDLTLFRHHHAGKAVRHKVRSRAYVDTGLSFLEVKEKNNKGRTVKHRIPTDGLVSDLHSQGGSFVAAHAPVEPGALQPALWNDFHRITLVGTRHAERLTVDLGLSFQTDARHTATLPGIAIAELKQNGVDRTSPFMRQMRAAHVQPAGMSKYCVGVSLLHEGVRHNAFKPTLRAVEKLMEAARREPDLG</sequence>
<organism evidence="2">
    <name type="scientific">uncultured Chloroflexota bacterium</name>
    <dbReference type="NCBI Taxonomy" id="166587"/>
    <lineage>
        <taxon>Bacteria</taxon>
        <taxon>Bacillati</taxon>
        <taxon>Chloroflexota</taxon>
        <taxon>environmental samples</taxon>
    </lineage>
</organism>
<evidence type="ECO:0000313" key="2">
    <source>
        <dbReference type="EMBL" id="CAA9253138.1"/>
    </source>
</evidence>
<dbReference type="GO" id="GO:0006799">
    <property type="term" value="P:polyphosphate biosynthetic process"/>
    <property type="evidence" value="ECO:0007669"/>
    <property type="project" value="UniProtKB-ARBA"/>
</dbReference>
<protein>
    <recommendedName>
        <fullName evidence="1">VTC domain-containing protein</fullName>
    </recommendedName>
</protein>
<dbReference type="Gene3D" id="3.20.100.30">
    <property type="entry name" value="VTC, catalytic tunnel domain"/>
    <property type="match status" value="1"/>
</dbReference>
<gene>
    <name evidence="2" type="ORF">AVDCRST_MAG77-2203</name>
</gene>
<dbReference type="Pfam" id="PF09359">
    <property type="entry name" value="VTC"/>
    <property type="match status" value="1"/>
</dbReference>
<dbReference type="InterPro" id="IPR042267">
    <property type="entry name" value="VTC_sf"/>
</dbReference>
<dbReference type="CDD" id="cd07750">
    <property type="entry name" value="PolyPPase_VTC_like"/>
    <property type="match status" value="1"/>
</dbReference>
<evidence type="ECO:0000259" key="1">
    <source>
        <dbReference type="Pfam" id="PF09359"/>
    </source>
</evidence>
<dbReference type="InterPro" id="IPR018966">
    <property type="entry name" value="VTC_domain"/>
</dbReference>
<reference evidence="2" key="1">
    <citation type="submission" date="2020-02" db="EMBL/GenBank/DDBJ databases">
        <authorList>
            <person name="Meier V. D."/>
        </authorList>
    </citation>
    <scope>NUCLEOTIDE SEQUENCE</scope>
    <source>
        <strain evidence="2">AVDCRST_MAG77</strain>
    </source>
</reference>
<feature type="domain" description="VTC" evidence="1">
    <location>
        <begin position="30"/>
        <end position="233"/>
    </location>
</feature>
<proteinExistence type="predicted"/>